<dbReference type="KEGG" id="tgi:RBB81_04135"/>
<sequence>MMTDPKIRQFSQIESIAALSTTHYAVAAHQEQGENIIVSTTDGGESWIPTHIVNTFAGTLLPHEGEYWAFGIEYLGREHDPSGGYSAPWYCILETGRYGNMASVPVLNLTGAQCKDVTCDMGCSKTSTGSPRKFGHCRKIQR</sequence>
<protein>
    <submittedName>
        <fullName evidence="1">Uncharacterized protein</fullName>
    </submittedName>
</protein>
<reference evidence="1" key="1">
    <citation type="submission" date="2023-08" db="EMBL/GenBank/DDBJ databases">
        <authorList>
            <person name="Messyasz A."/>
            <person name="Mannisto M.K."/>
            <person name="Kerkhof L.J."/>
            <person name="Haggblom M."/>
        </authorList>
    </citation>
    <scope>NUCLEOTIDE SEQUENCE</scope>
    <source>
        <strain evidence="1">M8UP39</strain>
    </source>
</reference>
<organism evidence="1">
    <name type="scientific">Tunturiibacter gelidiferens</name>
    <dbReference type="NCBI Taxonomy" id="3069689"/>
    <lineage>
        <taxon>Bacteria</taxon>
        <taxon>Pseudomonadati</taxon>
        <taxon>Acidobacteriota</taxon>
        <taxon>Terriglobia</taxon>
        <taxon>Terriglobales</taxon>
        <taxon>Acidobacteriaceae</taxon>
        <taxon>Tunturiibacter</taxon>
    </lineage>
</organism>
<accession>A0AAU7Z3M9</accession>
<name>A0AAU7Z3M9_9BACT</name>
<gene>
    <name evidence="1" type="ORF">RBB81_04135</name>
</gene>
<reference evidence="1" key="2">
    <citation type="journal article" date="2024" name="Environ. Microbiol.">
        <title>Genome analysis and description of Tunturibacter gen. nov. expands the diversity of Terriglobia in tundra soils.</title>
        <authorList>
            <person name="Messyasz A."/>
            <person name="Mannisto M.K."/>
            <person name="Kerkhof L.J."/>
            <person name="Haggblom M.M."/>
        </authorList>
    </citation>
    <scope>NUCLEOTIDE SEQUENCE</scope>
    <source>
        <strain evidence="1">M8UP39</strain>
    </source>
</reference>
<dbReference type="AlphaFoldDB" id="A0AAU7Z3M9"/>
<dbReference type="EMBL" id="CP132938">
    <property type="protein sequence ID" value="XCB23119.1"/>
    <property type="molecule type" value="Genomic_DNA"/>
</dbReference>
<dbReference type="RefSeq" id="WP_353072813.1">
    <property type="nucleotide sequence ID" value="NZ_CP132938.1"/>
</dbReference>
<proteinExistence type="predicted"/>
<evidence type="ECO:0000313" key="1">
    <source>
        <dbReference type="EMBL" id="XCB23119.1"/>
    </source>
</evidence>